<dbReference type="eggNOG" id="ENOG502RI56">
    <property type="taxonomic scope" value="Eukaryota"/>
</dbReference>
<dbReference type="InParanoid" id="Q75JT0"/>
<organism evidence="2 3">
    <name type="scientific">Dictyostelium discoideum</name>
    <name type="common">Social amoeba</name>
    <dbReference type="NCBI Taxonomy" id="44689"/>
    <lineage>
        <taxon>Eukaryota</taxon>
        <taxon>Amoebozoa</taxon>
        <taxon>Evosea</taxon>
        <taxon>Eumycetozoa</taxon>
        <taxon>Dictyostelia</taxon>
        <taxon>Dictyosteliales</taxon>
        <taxon>Dictyosteliaceae</taxon>
        <taxon>Dictyostelium</taxon>
    </lineage>
</organism>
<protein>
    <submittedName>
        <fullName evidence="2">Uncharacterized protein</fullName>
    </submittedName>
</protein>
<keyword evidence="3" id="KW-1185">Reference proteome</keyword>
<dbReference type="VEuPathDB" id="AmoebaDB:DDB_G0272198"/>
<comment type="caution">
    <text evidence="2">The sequence shown here is derived from an EMBL/GenBank/DDBJ whole genome shotgun (WGS) entry which is preliminary data.</text>
</comment>
<dbReference type="PaxDb" id="44689-DDB0168774"/>
<name>Q75JT0_DICDI</name>
<dbReference type="AlphaFoldDB" id="Q75JT0"/>
<keyword evidence="1" id="KW-0732">Signal</keyword>
<feature type="signal peptide" evidence="1">
    <location>
        <begin position="1"/>
        <end position="19"/>
    </location>
</feature>
<dbReference type="PhylomeDB" id="Q75JT0"/>
<dbReference type="RefSeq" id="XP_645265.1">
    <property type="nucleotide sequence ID" value="XM_640173.1"/>
</dbReference>
<dbReference type="dictyBase" id="DDB_G0272198"/>
<dbReference type="Proteomes" id="UP000002195">
    <property type="component" value="Unassembled WGS sequence"/>
</dbReference>
<dbReference type="PANTHER" id="PTHR33714">
    <property type="entry name" value="COUNTING FACTOR-ASSOCIATED PROTEIN A-RELATED"/>
    <property type="match status" value="1"/>
</dbReference>
<dbReference type="Pfam" id="PF11912">
    <property type="entry name" value="CfaA_B_C"/>
    <property type="match status" value="1"/>
</dbReference>
<dbReference type="FunCoup" id="Q75JT0">
    <property type="interactions" value="3"/>
</dbReference>
<accession>Q75JT0</accession>
<accession>Q559R9</accession>
<dbReference type="HOGENOM" id="CLU_1386426_0_0_1"/>
<evidence type="ECO:0000313" key="2">
    <source>
        <dbReference type="EMBL" id="EAL71251.1"/>
    </source>
</evidence>
<dbReference type="KEGG" id="ddi:DDB_G0272198"/>
<evidence type="ECO:0000256" key="1">
    <source>
        <dbReference type="SAM" id="SignalP"/>
    </source>
</evidence>
<dbReference type="PANTHER" id="PTHR33714:SF1">
    <property type="entry name" value="TRANSMEMBRANE PROTEIN"/>
    <property type="match status" value="1"/>
</dbReference>
<reference evidence="2 3" key="1">
    <citation type="journal article" date="2005" name="Nature">
        <title>The genome of the social amoeba Dictyostelium discoideum.</title>
        <authorList>
            <consortium name="The Dictyostelium discoideum Sequencing Consortium"/>
            <person name="Eichinger L."/>
            <person name="Pachebat J.A."/>
            <person name="Glockner G."/>
            <person name="Rajandream M.A."/>
            <person name="Sucgang R."/>
            <person name="Berriman M."/>
            <person name="Song J."/>
            <person name="Olsen R."/>
            <person name="Szafranski K."/>
            <person name="Xu Q."/>
            <person name="Tunggal B."/>
            <person name="Kummerfeld S."/>
            <person name="Madera M."/>
            <person name="Konfortov B.A."/>
            <person name="Rivero F."/>
            <person name="Bankier A.T."/>
            <person name="Lehmann R."/>
            <person name="Hamlin N."/>
            <person name="Davies R."/>
            <person name="Gaudet P."/>
            <person name="Fey P."/>
            <person name="Pilcher K."/>
            <person name="Chen G."/>
            <person name="Saunders D."/>
            <person name="Sodergren E."/>
            <person name="Davis P."/>
            <person name="Kerhornou A."/>
            <person name="Nie X."/>
            <person name="Hall N."/>
            <person name="Anjard C."/>
            <person name="Hemphill L."/>
            <person name="Bason N."/>
            <person name="Farbrother P."/>
            <person name="Desany B."/>
            <person name="Just E."/>
            <person name="Morio T."/>
            <person name="Rost R."/>
            <person name="Churcher C."/>
            <person name="Cooper J."/>
            <person name="Haydock S."/>
            <person name="van Driessche N."/>
            <person name="Cronin A."/>
            <person name="Goodhead I."/>
            <person name="Muzny D."/>
            <person name="Mourier T."/>
            <person name="Pain A."/>
            <person name="Lu M."/>
            <person name="Harper D."/>
            <person name="Lindsay R."/>
            <person name="Hauser H."/>
            <person name="James K."/>
            <person name="Quiles M."/>
            <person name="Madan Babu M."/>
            <person name="Saito T."/>
            <person name="Buchrieser C."/>
            <person name="Wardroper A."/>
            <person name="Felder M."/>
            <person name="Thangavelu M."/>
            <person name="Johnson D."/>
            <person name="Knights A."/>
            <person name="Loulseged H."/>
            <person name="Mungall K."/>
            <person name="Oliver K."/>
            <person name="Price C."/>
            <person name="Quail M.A."/>
            <person name="Urushihara H."/>
            <person name="Hernandez J."/>
            <person name="Rabbinowitsch E."/>
            <person name="Steffen D."/>
            <person name="Sanders M."/>
            <person name="Ma J."/>
            <person name="Kohara Y."/>
            <person name="Sharp S."/>
            <person name="Simmonds M."/>
            <person name="Spiegler S."/>
            <person name="Tivey A."/>
            <person name="Sugano S."/>
            <person name="White B."/>
            <person name="Walker D."/>
            <person name="Woodward J."/>
            <person name="Winckler T."/>
            <person name="Tanaka Y."/>
            <person name="Shaulsky G."/>
            <person name="Schleicher M."/>
            <person name="Weinstock G."/>
            <person name="Rosenthal A."/>
            <person name="Cox E.C."/>
            <person name="Chisholm R.L."/>
            <person name="Gibbs R."/>
            <person name="Loomis W.F."/>
            <person name="Platzer M."/>
            <person name="Kay R.R."/>
            <person name="Williams J."/>
            <person name="Dear P.H."/>
            <person name="Noegel A.A."/>
            <person name="Barrell B."/>
            <person name="Kuspa A."/>
        </authorList>
    </citation>
    <scope>NUCLEOTIDE SEQUENCE [LARGE SCALE GENOMIC DNA]</scope>
    <source>
        <strain evidence="2 3">AX4</strain>
    </source>
</reference>
<feature type="chain" id="PRO_5004285518" evidence="1">
    <location>
        <begin position="20"/>
        <end position="201"/>
    </location>
</feature>
<dbReference type="InterPro" id="IPR021837">
    <property type="entry name" value="CfaA/B/C"/>
</dbReference>
<gene>
    <name evidence="2" type="ORF">DDB_G0272198</name>
</gene>
<proteinExistence type="predicted"/>
<dbReference type="OMA" id="LEANKCT"/>
<sequence>MKILFQFIFLSLLFKSIYSGYLKVEYYQINDYSCKNGMTLVHYRTTNLCNEGTSLMYTCDAANNNITRTQYYGSNCQGGSESINLEANKCTNDFGTSNNVIYSCTEDYDLGTNSLVEYLTNGQCPDSNPAWKDDIIQVASLGLNICTYTDVGSIKTTSCNETSYDENYYFSTDSCTNAIFSHALEFPECSQNTPEIYYCNN</sequence>
<dbReference type="EMBL" id="AAFI02000008">
    <property type="protein sequence ID" value="EAL71251.1"/>
    <property type="molecule type" value="Genomic_DNA"/>
</dbReference>
<evidence type="ECO:0000313" key="3">
    <source>
        <dbReference type="Proteomes" id="UP000002195"/>
    </source>
</evidence>
<dbReference type="GeneID" id="8618431"/>